<accession>A0A367WDQ1</accession>
<dbReference type="AlphaFoldDB" id="A0A367WDQ1"/>
<name>A0A367WDQ1_9PROT</name>
<reference evidence="1 2" key="1">
    <citation type="submission" date="2014-07" db="EMBL/GenBank/DDBJ databases">
        <title>Draft genome sequence of Thalassospira profundimaris 35.</title>
        <authorList>
            <person name="Lai Q."/>
            <person name="Shao Z."/>
        </authorList>
    </citation>
    <scope>NUCLEOTIDE SEQUENCE [LARGE SCALE GENOMIC DNA]</scope>
    <source>
        <strain evidence="1 2">35</strain>
    </source>
</reference>
<organism evidence="1 2">
    <name type="scientific">Thalassospira profundimaris</name>
    <dbReference type="NCBI Taxonomy" id="502049"/>
    <lineage>
        <taxon>Bacteria</taxon>
        <taxon>Pseudomonadati</taxon>
        <taxon>Pseudomonadota</taxon>
        <taxon>Alphaproteobacteria</taxon>
        <taxon>Rhodospirillales</taxon>
        <taxon>Thalassospiraceae</taxon>
        <taxon>Thalassospira</taxon>
    </lineage>
</organism>
<protein>
    <submittedName>
        <fullName evidence="1">Uncharacterized protein</fullName>
    </submittedName>
</protein>
<gene>
    <name evidence="1" type="ORF">TH19_00120</name>
</gene>
<sequence>MLVLVYEQGRSMCCVISLGFVEDVFFRAVRADHLALVLEIEVNSRVTKVAFTAVASNIEGADFDFFGDLHISSSKFACFRLV</sequence>
<dbReference type="EMBL" id="JPWF01000001">
    <property type="protein sequence ID" value="RCK39507.1"/>
    <property type="molecule type" value="Genomic_DNA"/>
</dbReference>
<evidence type="ECO:0000313" key="1">
    <source>
        <dbReference type="EMBL" id="RCK39507.1"/>
    </source>
</evidence>
<dbReference type="Proteomes" id="UP000253226">
    <property type="component" value="Unassembled WGS sequence"/>
</dbReference>
<evidence type="ECO:0000313" key="2">
    <source>
        <dbReference type="Proteomes" id="UP000253226"/>
    </source>
</evidence>
<comment type="caution">
    <text evidence="1">The sequence shown here is derived from an EMBL/GenBank/DDBJ whole genome shotgun (WGS) entry which is preliminary data.</text>
</comment>
<proteinExistence type="predicted"/>